<dbReference type="EMBL" id="JABCKI010000037">
    <property type="protein sequence ID" value="KAG5653719.1"/>
    <property type="molecule type" value="Genomic_DNA"/>
</dbReference>
<protein>
    <recommendedName>
        <fullName evidence="3">Fungal-type protein kinase domain-containing protein</fullName>
    </recommendedName>
</protein>
<keyword evidence="2" id="KW-1185">Reference proteome</keyword>
<sequence>MDGLYVGPMPLDEFIADFLPPAEISRPDLPVNLFRLNGMPAPEEHKHEKEMYKPFIDIVHSNNLAPNFKIVDTSNYFDITTEEGYKIKPDPTMYHDTVETSSKDKVMQWEKMELHFEFKFKLIDDAFNEHEIGTPLADRSLEANTKAGSGTRSQHVHHVTKYCSRQNRCSSFTILANYVCFIRWDRSGAVVSERFAFHNEYRSLMECLWRFSRLQEGDLDRYPTLRLAEPLEIQPAEETLSKWKLGSLN</sequence>
<accession>A0A9P7GPP6</accession>
<evidence type="ECO:0000313" key="2">
    <source>
        <dbReference type="Proteomes" id="UP000717328"/>
    </source>
</evidence>
<evidence type="ECO:0008006" key="3">
    <source>
        <dbReference type="Google" id="ProtNLM"/>
    </source>
</evidence>
<reference evidence="1" key="2">
    <citation type="submission" date="2021-10" db="EMBL/GenBank/DDBJ databases">
        <title>Phylogenomics reveals ancestral predisposition of the termite-cultivated fungus Termitomyces towards a domesticated lifestyle.</title>
        <authorList>
            <person name="Auxier B."/>
            <person name="Grum-Grzhimaylo A."/>
            <person name="Cardenas M.E."/>
            <person name="Lodge J.D."/>
            <person name="Laessoe T."/>
            <person name="Pedersen O."/>
            <person name="Smith M.E."/>
            <person name="Kuyper T.W."/>
            <person name="Franco-Molano E.A."/>
            <person name="Baroni T.J."/>
            <person name="Aanen D.K."/>
        </authorList>
    </citation>
    <scope>NUCLEOTIDE SEQUENCE</scope>
    <source>
        <strain evidence="1">D49</strain>
    </source>
</reference>
<gene>
    <name evidence="1" type="ORF">H0H81_011126</name>
</gene>
<reference evidence="1" key="1">
    <citation type="submission" date="2021-02" db="EMBL/GenBank/DDBJ databases">
        <authorList>
            <person name="Nieuwenhuis M."/>
            <person name="Van De Peppel L.J.J."/>
        </authorList>
    </citation>
    <scope>NUCLEOTIDE SEQUENCE</scope>
    <source>
        <strain evidence="1">D49</strain>
    </source>
</reference>
<organism evidence="1 2">
    <name type="scientific">Sphagnurus paluster</name>
    <dbReference type="NCBI Taxonomy" id="117069"/>
    <lineage>
        <taxon>Eukaryota</taxon>
        <taxon>Fungi</taxon>
        <taxon>Dikarya</taxon>
        <taxon>Basidiomycota</taxon>
        <taxon>Agaricomycotina</taxon>
        <taxon>Agaricomycetes</taxon>
        <taxon>Agaricomycetidae</taxon>
        <taxon>Agaricales</taxon>
        <taxon>Tricholomatineae</taxon>
        <taxon>Lyophyllaceae</taxon>
        <taxon>Sphagnurus</taxon>
    </lineage>
</organism>
<dbReference type="AlphaFoldDB" id="A0A9P7GPP6"/>
<dbReference type="Proteomes" id="UP000717328">
    <property type="component" value="Unassembled WGS sequence"/>
</dbReference>
<comment type="caution">
    <text evidence="1">The sequence shown here is derived from an EMBL/GenBank/DDBJ whole genome shotgun (WGS) entry which is preliminary data.</text>
</comment>
<proteinExistence type="predicted"/>
<dbReference type="OrthoDB" id="5592585at2759"/>
<evidence type="ECO:0000313" key="1">
    <source>
        <dbReference type="EMBL" id="KAG5653719.1"/>
    </source>
</evidence>
<name>A0A9P7GPP6_9AGAR</name>